<keyword evidence="2" id="KW-0547">Nucleotide-binding</keyword>
<dbReference type="GO" id="GO:0005524">
    <property type="term" value="F:ATP binding"/>
    <property type="evidence" value="ECO:0007669"/>
    <property type="project" value="UniProtKB-KW"/>
</dbReference>
<dbReference type="GO" id="GO:0005886">
    <property type="term" value="C:plasma membrane"/>
    <property type="evidence" value="ECO:0007669"/>
    <property type="project" value="TreeGrafter"/>
</dbReference>
<evidence type="ECO:0000259" key="4">
    <source>
        <dbReference type="Pfam" id="PF00437"/>
    </source>
</evidence>
<dbReference type="Pfam" id="PF00437">
    <property type="entry name" value="T2SSE"/>
    <property type="match status" value="1"/>
</dbReference>
<proteinExistence type="inferred from homology"/>
<keyword evidence="3" id="KW-0067">ATP-binding</keyword>
<dbReference type="Gene3D" id="3.40.50.300">
    <property type="entry name" value="P-loop containing nucleotide triphosphate hydrolases"/>
    <property type="match status" value="1"/>
</dbReference>
<sequence length="565" mass="61198">MSLALGSSNGRIPHIASDEAQEKLKDKIKAIGLKDKEREVEAQASLSGLPYINLQGFPINTDSISLIPEAVAERLKIICFWLAISDLRVGAVEPSINEVKSYIKTLGAEHFTEPAVYLISEESFRIAKEVYKRVPKLKKSPTGVSVTEEDLNRYGEGINTLKDLEDSLKNLTTTSAVTTMIAGGLKTRASDIHLEAEEGGVKLRYRIDGVLYAIATLPVNIAVKAISRLKLLAGLKINVSDRPQDGRFTINLTKDKVDVRVSALPTAHGESIVMRLLRWSAGGVDFEKLGLVGTAREHLVKEMTKPNGMIISTGPTGSGKTTTLYAVINKLNNAERKIITIEDPIEYKLAGVNQSQVDVGHDYTFANGLRSILRQDPNIVMVGEIRDPETAEISVQAALTGHLVLSTLHTNDAAGAIPRFLSLGAKAELLPSALNAIIGQRLVRRLCDVCKKSVTPSGATIKIVDKALASLPPEEAKRLPAAKQFFTSPGCDKCQGLGYKGQIGIFEILLMTKALKLAIAEEGISDTRIAEIAEKDGMVTMMQDGILKALTGITSLEEVFRVTKE</sequence>
<dbReference type="Gene3D" id="3.30.450.90">
    <property type="match status" value="1"/>
</dbReference>
<organism evidence="5 6">
    <name type="scientific">Candidatus Uhrbacteria bacterium RIFCSPLOWO2_01_FULL_47_25</name>
    <dbReference type="NCBI Taxonomy" id="1802402"/>
    <lineage>
        <taxon>Bacteria</taxon>
        <taxon>Candidatus Uhriibacteriota</taxon>
    </lineage>
</organism>
<dbReference type="Proteomes" id="UP000176846">
    <property type="component" value="Unassembled WGS sequence"/>
</dbReference>
<reference evidence="5 6" key="1">
    <citation type="journal article" date="2016" name="Nat. Commun.">
        <title>Thousands of microbial genomes shed light on interconnected biogeochemical processes in an aquifer system.</title>
        <authorList>
            <person name="Anantharaman K."/>
            <person name="Brown C.T."/>
            <person name="Hug L.A."/>
            <person name="Sharon I."/>
            <person name="Castelle C.J."/>
            <person name="Probst A.J."/>
            <person name="Thomas B.C."/>
            <person name="Singh A."/>
            <person name="Wilkins M.J."/>
            <person name="Karaoz U."/>
            <person name="Brodie E.L."/>
            <person name="Williams K.H."/>
            <person name="Hubbard S.S."/>
            <person name="Banfield J.F."/>
        </authorList>
    </citation>
    <scope>NUCLEOTIDE SEQUENCE [LARGE SCALE GENOMIC DNA]</scope>
</reference>
<gene>
    <name evidence="5" type="ORF">A2936_00620</name>
</gene>
<dbReference type="SUPFAM" id="SSF52540">
    <property type="entry name" value="P-loop containing nucleoside triphosphate hydrolases"/>
    <property type="match status" value="1"/>
</dbReference>
<dbReference type="GO" id="GO:0016887">
    <property type="term" value="F:ATP hydrolysis activity"/>
    <property type="evidence" value="ECO:0007669"/>
    <property type="project" value="TreeGrafter"/>
</dbReference>
<dbReference type="EMBL" id="MGEK01000033">
    <property type="protein sequence ID" value="OGL81091.1"/>
    <property type="molecule type" value="Genomic_DNA"/>
</dbReference>
<accession>A0A1F7US24</accession>
<dbReference type="PANTHER" id="PTHR30258">
    <property type="entry name" value="TYPE II SECRETION SYSTEM PROTEIN GSPE-RELATED"/>
    <property type="match status" value="1"/>
</dbReference>
<evidence type="ECO:0000256" key="1">
    <source>
        <dbReference type="ARBA" id="ARBA00006611"/>
    </source>
</evidence>
<comment type="caution">
    <text evidence="5">The sequence shown here is derived from an EMBL/GenBank/DDBJ whole genome shotgun (WGS) entry which is preliminary data.</text>
</comment>
<evidence type="ECO:0000256" key="3">
    <source>
        <dbReference type="ARBA" id="ARBA00022840"/>
    </source>
</evidence>
<dbReference type="PANTHER" id="PTHR30258:SF1">
    <property type="entry name" value="PROTEIN TRANSPORT PROTEIN HOFB HOMOLOG"/>
    <property type="match status" value="1"/>
</dbReference>
<dbReference type="AlphaFoldDB" id="A0A1F7US24"/>
<feature type="domain" description="Bacterial type II secretion system protein E" evidence="4">
    <location>
        <begin position="176"/>
        <end position="561"/>
    </location>
</feature>
<dbReference type="CDD" id="cd01129">
    <property type="entry name" value="PulE-GspE-like"/>
    <property type="match status" value="1"/>
</dbReference>
<dbReference type="InterPro" id="IPR027417">
    <property type="entry name" value="P-loop_NTPase"/>
</dbReference>
<evidence type="ECO:0000313" key="5">
    <source>
        <dbReference type="EMBL" id="OGL81091.1"/>
    </source>
</evidence>
<name>A0A1F7US24_9BACT</name>
<comment type="similarity">
    <text evidence="1">Belongs to the GSP E family.</text>
</comment>
<protein>
    <recommendedName>
        <fullName evidence="4">Bacterial type II secretion system protein E domain-containing protein</fullName>
    </recommendedName>
</protein>
<dbReference type="InterPro" id="IPR001482">
    <property type="entry name" value="T2SS/T4SS_dom"/>
</dbReference>
<evidence type="ECO:0000313" key="6">
    <source>
        <dbReference type="Proteomes" id="UP000176846"/>
    </source>
</evidence>
<evidence type="ECO:0000256" key="2">
    <source>
        <dbReference type="ARBA" id="ARBA00022741"/>
    </source>
</evidence>